<dbReference type="InterPro" id="IPR036047">
    <property type="entry name" value="F-box-like_dom_sf"/>
</dbReference>
<accession>A0A2C5Y5E6</accession>
<dbReference type="SMART" id="SM00256">
    <property type="entry name" value="FBOX"/>
    <property type="match status" value="1"/>
</dbReference>
<dbReference type="Proteomes" id="UP000226192">
    <property type="component" value="Unassembled WGS sequence"/>
</dbReference>
<feature type="domain" description="F-box" evidence="1">
    <location>
        <begin position="28"/>
        <end position="78"/>
    </location>
</feature>
<dbReference type="PROSITE" id="PS50181">
    <property type="entry name" value="FBOX"/>
    <property type="match status" value="1"/>
</dbReference>
<organism evidence="2 3">
    <name type="scientific">Ophiocordyceps australis</name>
    <dbReference type="NCBI Taxonomy" id="1399860"/>
    <lineage>
        <taxon>Eukaryota</taxon>
        <taxon>Fungi</taxon>
        <taxon>Dikarya</taxon>
        <taxon>Ascomycota</taxon>
        <taxon>Pezizomycotina</taxon>
        <taxon>Sordariomycetes</taxon>
        <taxon>Hypocreomycetidae</taxon>
        <taxon>Hypocreales</taxon>
        <taxon>Ophiocordycipitaceae</taxon>
        <taxon>Ophiocordyceps</taxon>
    </lineage>
</organism>
<keyword evidence="3" id="KW-1185">Reference proteome</keyword>
<dbReference type="Pfam" id="PF00646">
    <property type="entry name" value="F-box"/>
    <property type="match status" value="1"/>
</dbReference>
<proteinExistence type="predicted"/>
<dbReference type="Gene3D" id="6.10.140.2040">
    <property type="match status" value="1"/>
</dbReference>
<gene>
    <name evidence="2" type="ORF">CDD81_5365</name>
</gene>
<protein>
    <recommendedName>
        <fullName evidence="1">F-box domain-containing protein</fullName>
    </recommendedName>
</protein>
<dbReference type="Gene3D" id="1.20.1280.50">
    <property type="match status" value="1"/>
</dbReference>
<dbReference type="SUPFAM" id="SSF81383">
    <property type="entry name" value="F-box domain"/>
    <property type="match status" value="1"/>
</dbReference>
<dbReference type="STRING" id="1399860.A0A2C5Y5E6"/>
<evidence type="ECO:0000313" key="2">
    <source>
        <dbReference type="EMBL" id="PHH63917.1"/>
    </source>
</evidence>
<dbReference type="InterPro" id="IPR001810">
    <property type="entry name" value="F-box_dom"/>
</dbReference>
<reference evidence="2 3" key="1">
    <citation type="submission" date="2017-06" db="EMBL/GenBank/DDBJ databases">
        <title>Ant-infecting Ophiocordyceps genomes reveal a high diversity of potential behavioral manipulation genes and a possible major role for enterotoxins.</title>
        <authorList>
            <person name="De Bekker C."/>
            <person name="Evans H.C."/>
            <person name="Brachmann A."/>
            <person name="Hughes D.P."/>
        </authorList>
    </citation>
    <scope>NUCLEOTIDE SEQUENCE [LARGE SCALE GENOMIC DNA]</scope>
    <source>
        <strain evidence="2 3">Map64</strain>
    </source>
</reference>
<sequence length="226" mass="25283">MESWVLAMRPRCASSAALVPSVASAARAPSLECLPNELLLLVLSHLDVDDLLSTSRTSHLLRRLSLLPILHDHRLRRARLLLPPLLSSPTRPSRADLIARQVFLTPTSIVSRRLARKLVSIRLARRLAARPDPHALALRAVLPRECIPGLASPVCVAPALVASRRAVERARIRNHLARWLAAHWQQRVDECAKRVARADESLGTGRVWRLTRYWERVAKGESRILG</sequence>
<dbReference type="OrthoDB" id="3219396at2759"/>
<evidence type="ECO:0000259" key="1">
    <source>
        <dbReference type="PROSITE" id="PS50181"/>
    </source>
</evidence>
<dbReference type="AlphaFoldDB" id="A0A2C5Y5E6"/>
<dbReference type="EMBL" id="NJET01000040">
    <property type="protein sequence ID" value="PHH63917.1"/>
    <property type="molecule type" value="Genomic_DNA"/>
</dbReference>
<comment type="caution">
    <text evidence="2">The sequence shown here is derived from an EMBL/GenBank/DDBJ whole genome shotgun (WGS) entry which is preliminary data.</text>
</comment>
<evidence type="ECO:0000313" key="3">
    <source>
        <dbReference type="Proteomes" id="UP000226192"/>
    </source>
</evidence>
<name>A0A2C5Y5E6_9HYPO</name>